<evidence type="ECO:0000256" key="1">
    <source>
        <dbReference type="ARBA" id="ARBA00022555"/>
    </source>
</evidence>
<dbReference type="Gene3D" id="2.30.310.10">
    <property type="entry name" value="ibrinogen binding protein from staphylococcus aureus domain"/>
    <property type="match status" value="1"/>
</dbReference>
<accession>A0A371IN17</accession>
<dbReference type="GO" id="GO:0043023">
    <property type="term" value="F:ribosomal large subunit binding"/>
    <property type="evidence" value="ECO:0007669"/>
    <property type="project" value="UniProtKB-UniRule"/>
</dbReference>
<sequence>MAFDGITLASMVNELNEKIVNLKIDKISQPERDEVVLSFRGDKNNYRLLLSANASLPRMYLIETTKKENPLKAPTFLMILRKHILCGKILKIEQDSFDRTVDIYISSFDELQQRKTKRLTIEIMGRHSNVILVDDETNTVIDSIKRVPLSVSSYREVLPGTIYKMPPKQDKLNPVDEISLQDFIKHMSVKLPIYKALYTTFFGLSPLISKELCFRSDILHDQIANEIDPMSMQKLYEAFTKMMGKIKSKSFEPCIVFDKSGKTVDFSCIYLSMYEGLDIKSKLGISQICESFYNHRDTKERLMQKSHEMRKVLSNKINLLENKIIKQTVELEETVKKDQYKRDADLLTAYIYMLKDGDKQITVDDFYTEDLKKTTIKLDENLTPSQNIQRLYKKYNKLKVREVELAEQVSYSKKLLHYLQNFEVSIENAQSLDEYNDIVDEMANEGIIKKAKAEKGKSKKQNQTAEEFRPMRFISSDGYNIYVGKNNRQNDYLTMRFAKDDDMWLHTKNIPGSHTIIRSNAKEISENAIKQAAMIAAYYSKAKSSQNVPVDYTLKKFVKKPNGAKNGMVIYETNSTIYVTPDEEKVKELELK</sequence>
<dbReference type="InterPro" id="IPR008532">
    <property type="entry name" value="NFACT_RNA-bd"/>
</dbReference>
<dbReference type="EMBL" id="MBEW02000003">
    <property type="protein sequence ID" value="RDY21877.1"/>
    <property type="molecule type" value="Genomic_DNA"/>
</dbReference>
<evidence type="ECO:0000259" key="6">
    <source>
        <dbReference type="Pfam" id="PF05670"/>
    </source>
</evidence>
<dbReference type="Pfam" id="PF05833">
    <property type="entry name" value="NFACT_N"/>
    <property type="match status" value="1"/>
</dbReference>
<evidence type="ECO:0000256" key="2">
    <source>
        <dbReference type="ARBA" id="ARBA00022730"/>
    </source>
</evidence>
<dbReference type="InterPro" id="IPR051608">
    <property type="entry name" value="RQC_Subunit_NEMF"/>
</dbReference>
<dbReference type="FunFam" id="2.30.310.10:FF:000004">
    <property type="entry name" value="Fibronectin-binding protein A"/>
    <property type="match status" value="1"/>
</dbReference>
<comment type="similarity">
    <text evidence="5">Belongs to the NEMF family.</text>
</comment>
<dbReference type="STRING" id="1871336.BBG48_07370"/>
<comment type="subunit">
    <text evidence="5">Associates with stalled 50S ribosomal subunits. Binds to RqcP.</text>
</comment>
<dbReference type="Proteomes" id="UP000093352">
    <property type="component" value="Unassembled WGS sequence"/>
</dbReference>
<dbReference type="GO" id="GO:0072344">
    <property type="term" value="P:rescue of stalled ribosome"/>
    <property type="evidence" value="ECO:0007669"/>
    <property type="project" value="UniProtKB-UniRule"/>
</dbReference>
<dbReference type="HAMAP" id="MF_00844_B">
    <property type="entry name" value="RqcH_B"/>
    <property type="match status" value="1"/>
</dbReference>
<reference evidence="7 8" key="1">
    <citation type="journal article" date="2016" name="Genome Announc.">
        <title>Draft Genome Sequence of Criibacterium bergeronii gen. nov., sp. nov., Strain CCRI-22567T, Isolated from a Vaginal Sample from a Woman with Bacterial Vaginosis.</title>
        <authorList>
            <person name="Maheux A.F."/>
            <person name="Berube E."/>
            <person name="Boudreau D.K."/>
            <person name="Raymond F."/>
            <person name="Corbeil J."/>
            <person name="Roy P.H."/>
            <person name="Boissinot M."/>
            <person name="Omar R.F."/>
        </authorList>
    </citation>
    <scope>NUCLEOTIDE SEQUENCE [LARGE SCALE GENOMIC DNA]</scope>
    <source>
        <strain evidence="7 8">CCRI-22567</strain>
    </source>
</reference>
<keyword evidence="8" id="KW-1185">Reference proteome</keyword>
<dbReference type="GO" id="GO:1990112">
    <property type="term" value="C:RQC complex"/>
    <property type="evidence" value="ECO:0007669"/>
    <property type="project" value="TreeGrafter"/>
</dbReference>
<dbReference type="GO" id="GO:0019843">
    <property type="term" value="F:rRNA binding"/>
    <property type="evidence" value="ECO:0007669"/>
    <property type="project" value="UniProtKB-UniRule"/>
</dbReference>
<dbReference type="PANTHER" id="PTHR15239">
    <property type="entry name" value="NUCLEAR EXPORT MEDIATOR FACTOR NEMF"/>
    <property type="match status" value="1"/>
</dbReference>
<comment type="caution">
    <text evidence="7">The sequence shown here is derived from an EMBL/GenBank/DDBJ whole genome shotgun (WGS) entry which is preliminary data.</text>
</comment>
<protein>
    <recommendedName>
        <fullName evidence="5">Rqc2 homolog RqcH</fullName>
        <shortName evidence="5">RqcH</shortName>
    </recommendedName>
</protein>
<dbReference type="Pfam" id="PF05670">
    <property type="entry name" value="NFACT-R_1"/>
    <property type="match status" value="1"/>
</dbReference>
<comment type="function">
    <text evidence="5">Key component of the ribosome quality control system (RQC), a ribosome-associated complex that mediates the extraction of incompletely synthesized nascent chains from stalled ribosomes and their subsequent degradation. RqcH recruits Ala-charged tRNA, and with RqcP directs the elongation of stalled nascent chains on 50S ribosomal subunits, leading to non-templated C-terminal alanine extensions (Ala tail). The Ala tail promotes nascent chain degradation. May add between 1 and at least 8 Ala residues. Binds to stalled 50S ribosomal subunits.</text>
</comment>
<dbReference type="AlphaFoldDB" id="A0A371IN17"/>
<keyword evidence="3 5" id="KW-0694">RNA-binding</keyword>
<evidence type="ECO:0000313" key="7">
    <source>
        <dbReference type="EMBL" id="RDY21877.1"/>
    </source>
</evidence>
<dbReference type="GO" id="GO:0000049">
    <property type="term" value="F:tRNA binding"/>
    <property type="evidence" value="ECO:0007669"/>
    <property type="project" value="UniProtKB-UniRule"/>
</dbReference>
<feature type="domain" description="NFACT RNA-binding" evidence="6">
    <location>
        <begin position="471"/>
        <end position="563"/>
    </location>
</feature>
<dbReference type="InterPro" id="IPR043682">
    <property type="entry name" value="RqcH_bacterial"/>
</dbReference>
<keyword evidence="2 5" id="KW-0699">rRNA-binding</keyword>
<dbReference type="RefSeq" id="WP_068914221.1">
    <property type="nucleotide sequence ID" value="NZ_MBEW02000003.1"/>
</dbReference>
<evidence type="ECO:0000256" key="3">
    <source>
        <dbReference type="ARBA" id="ARBA00022884"/>
    </source>
</evidence>
<dbReference type="Gene3D" id="1.10.8.50">
    <property type="match status" value="1"/>
</dbReference>
<organism evidence="7 8">
    <name type="scientific">Criibacterium bergeronii</name>
    <dbReference type="NCBI Taxonomy" id="1871336"/>
    <lineage>
        <taxon>Bacteria</taxon>
        <taxon>Bacillati</taxon>
        <taxon>Bacillota</taxon>
        <taxon>Clostridia</taxon>
        <taxon>Peptostreptococcales</taxon>
        <taxon>Filifactoraceae</taxon>
        <taxon>Criibacterium</taxon>
    </lineage>
</organism>
<proteinExistence type="inferred from homology"/>
<dbReference type="PANTHER" id="PTHR15239:SF6">
    <property type="entry name" value="RIBOSOME QUALITY CONTROL COMPLEX SUBUNIT NEMF"/>
    <property type="match status" value="1"/>
</dbReference>
<name>A0A371IN17_9FIRM</name>
<keyword evidence="4 5" id="KW-0648">Protein biosynthesis</keyword>
<keyword evidence="1 5" id="KW-0820">tRNA-binding</keyword>
<evidence type="ECO:0000256" key="4">
    <source>
        <dbReference type="ARBA" id="ARBA00022917"/>
    </source>
</evidence>
<evidence type="ECO:0000313" key="8">
    <source>
        <dbReference type="Proteomes" id="UP000093352"/>
    </source>
</evidence>
<gene>
    <name evidence="5" type="primary">rqcH</name>
    <name evidence="7" type="ORF">BBG48_002050</name>
</gene>
<evidence type="ECO:0000256" key="5">
    <source>
        <dbReference type="HAMAP-Rule" id="MF_00844"/>
    </source>
</evidence>